<reference evidence="2 3" key="1">
    <citation type="journal article" date="2024" name="bioRxiv">
        <title>A reference genome for Trichogramma kaykai: A tiny desert-dwelling parasitoid wasp with competing sex-ratio distorters.</title>
        <authorList>
            <person name="Culotta J."/>
            <person name="Lindsey A.R."/>
        </authorList>
    </citation>
    <scope>NUCLEOTIDE SEQUENCE [LARGE SCALE GENOMIC DNA]</scope>
    <source>
        <strain evidence="2 3">KSX58</strain>
    </source>
</reference>
<organism evidence="2 3">
    <name type="scientific">Trichogramma kaykai</name>
    <dbReference type="NCBI Taxonomy" id="54128"/>
    <lineage>
        <taxon>Eukaryota</taxon>
        <taxon>Metazoa</taxon>
        <taxon>Ecdysozoa</taxon>
        <taxon>Arthropoda</taxon>
        <taxon>Hexapoda</taxon>
        <taxon>Insecta</taxon>
        <taxon>Pterygota</taxon>
        <taxon>Neoptera</taxon>
        <taxon>Endopterygota</taxon>
        <taxon>Hymenoptera</taxon>
        <taxon>Apocrita</taxon>
        <taxon>Proctotrupomorpha</taxon>
        <taxon>Chalcidoidea</taxon>
        <taxon>Trichogrammatidae</taxon>
        <taxon>Trichogramma</taxon>
    </lineage>
</organism>
<comment type="caution">
    <text evidence="2">The sequence shown here is derived from an EMBL/GenBank/DDBJ whole genome shotgun (WGS) entry which is preliminary data.</text>
</comment>
<name>A0ABD2W6I1_9HYME</name>
<dbReference type="AlphaFoldDB" id="A0ABD2W6I1"/>
<sequence length="102" mass="10943">MREALGSGARRTAVSRAPSAVCETRKGRERDAANVYTGSRAPTADLRSSAVSAVAIRSRLILAILRTSSDFFALARRARRDIGLARIYTGALSATTRVYTAI</sequence>
<proteinExistence type="predicted"/>
<evidence type="ECO:0000313" key="2">
    <source>
        <dbReference type="EMBL" id="KAL3388655.1"/>
    </source>
</evidence>
<keyword evidence="3" id="KW-1185">Reference proteome</keyword>
<evidence type="ECO:0000256" key="1">
    <source>
        <dbReference type="SAM" id="MobiDB-lite"/>
    </source>
</evidence>
<evidence type="ECO:0000313" key="3">
    <source>
        <dbReference type="Proteomes" id="UP001627154"/>
    </source>
</evidence>
<gene>
    <name evidence="2" type="ORF">TKK_016091</name>
</gene>
<feature type="region of interest" description="Disordered" evidence="1">
    <location>
        <begin position="1"/>
        <end position="23"/>
    </location>
</feature>
<dbReference type="EMBL" id="JBJJXI010000128">
    <property type="protein sequence ID" value="KAL3388655.1"/>
    <property type="molecule type" value="Genomic_DNA"/>
</dbReference>
<protein>
    <submittedName>
        <fullName evidence="2">Uncharacterized protein</fullName>
    </submittedName>
</protein>
<accession>A0ABD2W6I1</accession>
<dbReference type="Proteomes" id="UP001627154">
    <property type="component" value="Unassembled WGS sequence"/>
</dbReference>